<feature type="non-terminal residue" evidence="1">
    <location>
        <position position="83"/>
    </location>
</feature>
<accession>X1QST7</accession>
<feature type="non-terminal residue" evidence="1">
    <location>
        <position position="1"/>
    </location>
</feature>
<evidence type="ECO:0000313" key="1">
    <source>
        <dbReference type="EMBL" id="GAI71637.1"/>
    </source>
</evidence>
<dbReference type="AlphaFoldDB" id="X1QST7"/>
<protein>
    <submittedName>
        <fullName evidence="1">Uncharacterized protein</fullName>
    </submittedName>
</protein>
<gene>
    <name evidence="1" type="ORF">S06H3_65787</name>
</gene>
<reference evidence="1" key="1">
    <citation type="journal article" date="2014" name="Front. Microbiol.">
        <title>High frequency of phylogenetically diverse reductive dehalogenase-homologous genes in deep subseafloor sedimentary metagenomes.</title>
        <authorList>
            <person name="Kawai M."/>
            <person name="Futagami T."/>
            <person name="Toyoda A."/>
            <person name="Takaki Y."/>
            <person name="Nishi S."/>
            <person name="Hori S."/>
            <person name="Arai W."/>
            <person name="Tsubouchi T."/>
            <person name="Morono Y."/>
            <person name="Uchiyama I."/>
            <person name="Ito T."/>
            <person name="Fujiyama A."/>
            <person name="Inagaki F."/>
            <person name="Takami H."/>
        </authorList>
    </citation>
    <scope>NUCLEOTIDE SEQUENCE</scope>
    <source>
        <strain evidence="1">Expedition CK06-06</strain>
    </source>
</reference>
<proteinExistence type="predicted"/>
<comment type="caution">
    <text evidence="1">The sequence shown here is derived from an EMBL/GenBank/DDBJ whole genome shotgun (WGS) entry which is preliminary data.</text>
</comment>
<dbReference type="EMBL" id="BARV01044461">
    <property type="protein sequence ID" value="GAI71637.1"/>
    <property type="molecule type" value="Genomic_DNA"/>
</dbReference>
<sequence length="83" mass="9055">IQHSDVQKTGITIYDRDTSTPYCVYVASGVLQTSAGECQSATTTIILNDATYDDTPPETIIDTHPLPATTFLEAEFAFHSSDR</sequence>
<organism evidence="1">
    <name type="scientific">marine sediment metagenome</name>
    <dbReference type="NCBI Taxonomy" id="412755"/>
    <lineage>
        <taxon>unclassified sequences</taxon>
        <taxon>metagenomes</taxon>
        <taxon>ecological metagenomes</taxon>
    </lineage>
</organism>
<name>X1QST7_9ZZZZ</name>